<dbReference type="InterPro" id="IPR042979">
    <property type="entry name" value="VWC2/VWC2L"/>
</dbReference>
<dbReference type="PROSITE" id="PS50184">
    <property type="entry name" value="VWFC_2"/>
    <property type="match status" value="1"/>
</dbReference>
<dbReference type="Gene3D" id="6.20.200.20">
    <property type="match status" value="1"/>
</dbReference>
<dbReference type="Proteomes" id="UP001374579">
    <property type="component" value="Unassembled WGS sequence"/>
</dbReference>
<dbReference type="GO" id="GO:0030514">
    <property type="term" value="P:negative regulation of BMP signaling pathway"/>
    <property type="evidence" value="ECO:0007669"/>
    <property type="project" value="TreeGrafter"/>
</dbReference>
<evidence type="ECO:0000256" key="1">
    <source>
        <dbReference type="SAM" id="SignalP"/>
    </source>
</evidence>
<evidence type="ECO:0000259" key="2">
    <source>
        <dbReference type="PROSITE" id="PS50184"/>
    </source>
</evidence>
<dbReference type="AlphaFoldDB" id="A0AAN9BM33"/>
<dbReference type="PANTHER" id="PTHR46252">
    <property type="entry name" value="BRORIN FAMILY MEMBER"/>
    <property type="match status" value="1"/>
</dbReference>
<dbReference type="Pfam" id="PF23334">
    <property type="entry name" value="VWC2L_2nd"/>
    <property type="match status" value="1"/>
</dbReference>
<accession>A0AAN9BM33</accession>
<feature type="signal peptide" evidence="1">
    <location>
        <begin position="1"/>
        <end position="19"/>
    </location>
</feature>
<dbReference type="PROSITE" id="PS01208">
    <property type="entry name" value="VWFC_1"/>
    <property type="match status" value="1"/>
</dbReference>
<dbReference type="GO" id="GO:0032281">
    <property type="term" value="C:AMPA glutamate receptor complex"/>
    <property type="evidence" value="ECO:0007669"/>
    <property type="project" value="TreeGrafter"/>
</dbReference>
<dbReference type="PANTHER" id="PTHR46252:SF3">
    <property type="entry name" value="KIELIN_CHORDIN-LIKE PROTEIN"/>
    <property type="match status" value="1"/>
</dbReference>
<dbReference type="GO" id="GO:0005615">
    <property type="term" value="C:extracellular space"/>
    <property type="evidence" value="ECO:0007669"/>
    <property type="project" value="TreeGrafter"/>
</dbReference>
<dbReference type="EMBL" id="JBAMIC010000004">
    <property type="protein sequence ID" value="KAK7107805.1"/>
    <property type="molecule type" value="Genomic_DNA"/>
</dbReference>
<name>A0AAN9BM33_9CAEN</name>
<dbReference type="GO" id="GO:0045202">
    <property type="term" value="C:synapse"/>
    <property type="evidence" value="ECO:0007669"/>
    <property type="project" value="UniProtKB-SubCell"/>
</dbReference>
<dbReference type="InterPro" id="IPR001007">
    <property type="entry name" value="VWF_dom"/>
</dbReference>
<evidence type="ECO:0000313" key="3">
    <source>
        <dbReference type="EMBL" id="KAK7107805.1"/>
    </source>
</evidence>
<reference evidence="3 4" key="1">
    <citation type="submission" date="2024-02" db="EMBL/GenBank/DDBJ databases">
        <title>Chromosome-scale genome assembly of the rough periwinkle Littorina saxatilis.</title>
        <authorList>
            <person name="De Jode A."/>
            <person name="Faria R."/>
            <person name="Formenti G."/>
            <person name="Sims Y."/>
            <person name="Smith T.P."/>
            <person name="Tracey A."/>
            <person name="Wood J.M.D."/>
            <person name="Zagrodzka Z.B."/>
            <person name="Johannesson K."/>
            <person name="Butlin R.K."/>
            <person name="Leder E.H."/>
        </authorList>
    </citation>
    <scope>NUCLEOTIDE SEQUENCE [LARGE SCALE GENOMIC DNA]</scope>
    <source>
        <strain evidence="3">Snail1</strain>
        <tissue evidence="3">Muscle</tissue>
    </source>
</reference>
<keyword evidence="1" id="KW-0732">Signal</keyword>
<gene>
    <name evidence="3" type="ORF">V1264_015656</name>
</gene>
<sequence>MKAAFVFAVVIVCLTGVKGTDVPAGEVCEYEGQTYPEGEFWLNPCSSCLCRGGEVNCALVDCFYTPCVDWVHDPEQCCPVCPNGNNCRAPDNSTVAEGETVELATGETCTCDPYQGGYGPVPLTVCITYV</sequence>
<feature type="chain" id="PRO_5042833013" description="VWFC domain-containing protein" evidence="1">
    <location>
        <begin position="20"/>
        <end position="130"/>
    </location>
</feature>
<dbReference type="SUPFAM" id="SSF57603">
    <property type="entry name" value="FnI-like domain"/>
    <property type="match status" value="1"/>
</dbReference>
<keyword evidence="4" id="KW-1185">Reference proteome</keyword>
<proteinExistence type="predicted"/>
<evidence type="ECO:0000313" key="4">
    <source>
        <dbReference type="Proteomes" id="UP001374579"/>
    </source>
</evidence>
<dbReference type="SMART" id="SM00214">
    <property type="entry name" value="VWC"/>
    <property type="match status" value="1"/>
</dbReference>
<comment type="caution">
    <text evidence="3">The sequence shown here is derived from an EMBL/GenBank/DDBJ whole genome shotgun (WGS) entry which is preliminary data.</text>
</comment>
<protein>
    <recommendedName>
        <fullName evidence="2">VWFC domain-containing protein</fullName>
    </recommendedName>
</protein>
<organism evidence="3 4">
    <name type="scientific">Littorina saxatilis</name>
    <dbReference type="NCBI Taxonomy" id="31220"/>
    <lineage>
        <taxon>Eukaryota</taxon>
        <taxon>Metazoa</taxon>
        <taxon>Spiralia</taxon>
        <taxon>Lophotrochozoa</taxon>
        <taxon>Mollusca</taxon>
        <taxon>Gastropoda</taxon>
        <taxon>Caenogastropoda</taxon>
        <taxon>Littorinimorpha</taxon>
        <taxon>Littorinoidea</taxon>
        <taxon>Littorinidae</taxon>
        <taxon>Littorina</taxon>
    </lineage>
</organism>
<feature type="domain" description="VWFC" evidence="2">
    <location>
        <begin position="26"/>
        <end position="82"/>
    </location>
</feature>